<reference evidence="4" key="1">
    <citation type="submission" date="2016-02" db="EMBL/GenBank/DDBJ databases">
        <authorList>
            <person name="Holder M.E."/>
            <person name="Ajami N.J."/>
            <person name="Petrosino J.F."/>
        </authorList>
    </citation>
    <scope>NUCLEOTIDE SEQUENCE [LARGE SCALE GENOMIC DNA]</scope>
    <source>
        <strain evidence="4">CCUG 36733</strain>
    </source>
</reference>
<gene>
    <name evidence="3" type="ORF">AXF14_10890</name>
</gene>
<sequence>MTALDRLQFIVFGFVSRPSSEVYEAVVDPEQISRYFTTGGADGRLEPGNEVTWDFADFPGRFPVTPVEAEPGRCVVIEWGAAESTTADGTATTRVTFTFEPVGGDARTKVTIAEDGWRVTRDGAAAAFGNSMGWTGFLAALKVWMVHGINLREGFYA</sequence>
<dbReference type="STRING" id="111015.AXF14_10890"/>
<proteinExistence type="inferred from homology"/>
<dbReference type="EMBL" id="CP014228">
    <property type="protein sequence ID" value="AMD88577.1"/>
    <property type="molecule type" value="Genomic_DNA"/>
</dbReference>
<protein>
    <submittedName>
        <fullName evidence="3">ATPase</fullName>
    </submittedName>
</protein>
<evidence type="ECO:0000313" key="3">
    <source>
        <dbReference type="EMBL" id="AMD88577.1"/>
    </source>
</evidence>
<keyword evidence="4" id="KW-1185">Reference proteome</keyword>
<dbReference type="Proteomes" id="UP000065220">
    <property type="component" value="Chromosome"/>
</dbReference>
<dbReference type="AlphaFoldDB" id="A0A0X8JH83"/>
<accession>A0A0X8JH83</accession>
<dbReference type="KEGG" id="ard:AXF14_10890"/>
<feature type="domain" description="Activator of Hsp90 ATPase homologue 1/2-like C-terminal" evidence="2">
    <location>
        <begin position="18"/>
        <end position="143"/>
    </location>
</feature>
<organism evidence="3 4">
    <name type="scientific">Actinomyces radicidentis</name>
    <dbReference type="NCBI Taxonomy" id="111015"/>
    <lineage>
        <taxon>Bacteria</taxon>
        <taxon>Bacillati</taxon>
        <taxon>Actinomycetota</taxon>
        <taxon>Actinomycetes</taxon>
        <taxon>Actinomycetales</taxon>
        <taxon>Actinomycetaceae</taxon>
        <taxon>Actinomyces</taxon>
    </lineage>
</organism>
<name>A0A0X8JH83_ACTRD</name>
<dbReference type="InterPro" id="IPR013538">
    <property type="entry name" value="ASHA1/2-like_C"/>
</dbReference>
<comment type="similarity">
    <text evidence="1">Belongs to the AHA1 family.</text>
</comment>
<evidence type="ECO:0000259" key="2">
    <source>
        <dbReference type="Pfam" id="PF08327"/>
    </source>
</evidence>
<dbReference type="InterPro" id="IPR023393">
    <property type="entry name" value="START-like_dom_sf"/>
</dbReference>
<evidence type="ECO:0000256" key="1">
    <source>
        <dbReference type="ARBA" id="ARBA00006817"/>
    </source>
</evidence>
<dbReference type="Pfam" id="PF08327">
    <property type="entry name" value="AHSA1"/>
    <property type="match status" value="1"/>
</dbReference>
<dbReference type="SUPFAM" id="SSF55961">
    <property type="entry name" value="Bet v1-like"/>
    <property type="match status" value="1"/>
</dbReference>
<evidence type="ECO:0000313" key="4">
    <source>
        <dbReference type="Proteomes" id="UP000065220"/>
    </source>
</evidence>
<dbReference type="Gene3D" id="3.30.530.20">
    <property type="match status" value="1"/>
</dbReference>